<comment type="caution">
    <text evidence="1">The sequence shown here is derived from an EMBL/GenBank/DDBJ whole genome shotgun (WGS) entry which is preliminary data.</text>
</comment>
<evidence type="ECO:0000313" key="1">
    <source>
        <dbReference type="EMBL" id="KAK7397310.1"/>
    </source>
</evidence>
<accession>A0AAN9SJE9</accession>
<protein>
    <submittedName>
        <fullName evidence="1">Uncharacterized protein</fullName>
    </submittedName>
</protein>
<keyword evidence="2" id="KW-1185">Reference proteome</keyword>
<evidence type="ECO:0000313" key="2">
    <source>
        <dbReference type="Proteomes" id="UP001386955"/>
    </source>
</evidence>
<dbReference type="Proteomes" id="UP001386955">
    <property type="component" value="Unassembled WGS sequence"/>
</dbReference>
<dbReference type="AlphaFoldDB" id="A0AAN9SJE9"/>
<gene>
    <name evidence="1" type="ORF">VNO78_18478</name>
</gene>
<sequence length="74" mass="8614">MEIIIADDPTIRISYAWEHIHRPMSFQHTTLSPYYTTYHQNLNPNVLKPLSPPHISNLYSFVNPIKHRSAPTNS</sequence>
<reference evidence="1 2" key="1">
    <citation type="submission" date="2024-01" db="EMBL/GenBank/DDBJ databases">
        <title>The genomes of 5 underutilized Papilionoideae crops provide insights into root nodulation and disease resistanc.</title>
        <authorList>
            <person name="Jiang F."/>
        </authorList>
    </citation>
    <scope>NUCLEOTIDE SEQUENCE [LARGE SCALE GENOMIC DNA]</scope>
    <source>
        <strain evidence="1">DUOXIRENSHENG_FW03</strain>
        <tissue evidence="1">Leaves</tissue>
    </source>
</reference>
<proteinExistence type="predicted"/>
<dbReference type="EMBL" id="JAYMYS010000004">
    <property type="protein sequence ID" value="KAK7397310.1"/>
    <property type="molecule type" value="Genomic_DNA"/>
</dbReference>
<organism evidence="1 2">
    <name type="scientific">Psophocarpus tetragonolobus</name>
    <name type="common">Winged bean</name>
    <name type="synonym">Dolichos tetragonolobus</name>
    <dbReference type="NCBI Taxonomy" id="3891"/>
    <lineage>
        <taxon>Eukaryota</taxon>
        <taxon>Viridiplantae</taxon>
        <taxon>Streptophyta</taxon>
        <taxon>Embryophyta</taxon>
        <taxon>Tracheophyta</taxon>
        <taxon>Spermatophyta</taxon>
        <taxon>Magnoliopsida</taxon>
        <taxon>eudicotyledons</taxon>
        <taxon>Gunneridae</taxon>
        <taxon>Pentapetalae</taxon>
        <taxon>rosids</taxon>
        <taxon>fabids</taxon>
        <taxon>Fabales</taxon>
        <taxon>Fabaceae</taxon>
        <taxon>Papilionoideae</taxon>
        <taxon>50 kb inversion clade</taxon>
        <taxon>NPAAA clade</taxon>
        <taxon>indigoferoid/millettioid clade</taxon>
        <taxon>Phaseoleae</taxon>
        <taxon>Psophocarpus</taxon>
    </lineage>
</organism>
<name>A0AAN9SJE9_PSOTE</name>